<organism evidence="7 8">
    <name type="scientific">Rattus norvegicus</name>
    <name type="common">Rat</name>
    <dbReference type="NCBI Taxonomy" id="10116"/>
    <lineage>
        <taxon>Eukaryota</taxon>
        <taxon>Metazoa</taxon>
        <taxon>Chordata</taxon>
        <taxon>Craniata</taxon>
        <taxon>Vertebrata</taxon>
        <taxon>Euteleostomi</taxon>
        <taxon>Mammalia</taxon>
        <taxon>Eutheria</taxon>
        <taxon>Euarchontoglires</taxon>
        <taxon>Glires</taxon>
        <taxon>Rodentia</taxon>
        <taxon>Myomorpha</taxon>
        <taxon>Muroidea</taxon>
        <taxon>Muridae</taxon>
        <taxon>Murinae</taxon>
        <taxon>Rattus</taxon>
    </lineage>
</organism>
<evidence type="ECO:0000256" key="3">
    <source>
        <dbReference type="ARBA" id="ARBA00022989"/>
    </source>
</evidence>
<dbReference type="InterPro" id="IPR012858">
    <property type="entry name" value="DC_STAMP-like"/>
</dbReference>
<evidence type="ECO:0000313" key="8">
    <source>
        <dbReference type="Proteomes" id="UP000234681"/>
    </source>
</evidence>
<accession>A6J6F4</accession>
<keyword evidence="3 5" id="KW-1133">Transmembrane helix</keyword>
<name>A6J6F4_RAT</name>
<dbReference type="PANTHER" id="PTHR21041">
    <property type="entry name" value="DENDRITIC CELL-SPECIFIC TRANSMEMBRANE PROTEIN"/>
    <property type="match status" value="1"/>
</dbReference>
<evidence type="ECO:0000256" key="4">
    <source>
        <dbReference type="ARBA" id="ARBA00023136"/>
    </source>
</evidence>
<feature type="transmembrane region" description="Helical" evidence="5">
    <location>
        <begin position="63"/>
        <end position="85"/>
    </location>
</feature>
<evidence type="ECO:0000256" key="2">
    <source>
        <dbReference type="ARBA" id="ARBA00022692"/>
    </source>
</evidence>
<evidence type="ECO:0000256" key="5">
    <source>
        <dbReference type="SAM" id="Phobius"/>
    </source>
</evidence>
<evidence type="ECO:0000313" key="7">
    <source>
        <dbReference type="EMBL" id="EDM00635.1"/>
    </source>
</evidence>
<dbReference type="PANTHER" id="PTHR21041:SF6">
    <property type="entry name" value="DC-STAMP DOMAIN-CONTAINING PROTEIN 2"/>
    <property type="match status" value="1"/>
</dbReference>
<dbReference type="EMBL" id="CH473976">
    <property type="protein sequence ID" value="EDM00635.1"/>
    <property type="molecule type" value="Genomic_DNA"/>
</dbReference>
<feature type="non-terminal residue" evidence="7">
    <location>
        <position position="133"/>
    </location>
</feature>
<proteinExistence type="predicted"/>
<dbReference type="AlphaFoldDB" id="A6J6F4"/>
<dbReference type="Proteomes" id="UP000234681">
    <property type="component" value="Chromosome 2"/>
</dbReference>
<dbReference type="Pfam" id="PF07782">
    <property type="entry name" value="DC_STAMP"/>
    <property type="match status" value="1"/>
</dbReference>
<reference evidence="7 8" key="1">
    <citation type="submission" date="2005-09" db="EMBL/GenBank/DDBJ databases">
        <authorList>
            <person name="Mural R.J."/>
            <person name="Li P.W."/>
            <person name="Adams M.D."/>
            <person name="Amanatides P.G."/>
            <person name="Baden-Tillson H."/>
            <person name="Barnstead M."/>
            <person name="Chin S.H."/>
            <person name="Dew I."/>
            <person name="Evans C.A."/>
            <person name="Ferriera S."/>
            <person name="Flanigan M."/>
            <person name="Fosler C."/>
            <person name="Glodek A."/>
            <person name="Gu Z."/>
            <person name="Holt R.A."/>
            <person name="Jennings D."/>
            <person name="Kraft C.L."/>
            <person name="Lu F."/>
            <person name="Nguyen T."/>
            <person name="Nusskern D.R."/>
            <person name="Pfannkoch C.M."/>
            <person name="Sitter C."/>
            <person name="Sutton G.G."/>
            <person name="Venter J.C."/>
            <person name="Wang Z."/>
            <person name="Woodage T."/>
            <person name="Zheng X.H."/>
            <person name="Zhong F."/>
        </authorList>
    </citation>
    <scope>NUCLEOTIDE SEQUENCE [LARGE SCALE GENOMIC DNA]</scope>
    <source>
        <strain>BN</strain>
        <strain evidence="8">Sprague-Dawley</strain>
    </source>
</reference>
<protein>
    <submittedName>
        <fullName evidence="7">RCG62593</fullName>
    </submittedName>
</protein>
<feature type="domain" description="Dendritic cell-specific transmembrane protein-like" evidence="6">
    <location>
        <begin position="95"/>
        <end position="133"/>
    </location>
</feature>
<keyword evidence="4 5" id="KW-0472">Membrane</keyword>
<dbReference type="InterPro" id="IPR051856">
    <property type="entry name" value="CSR-E3_Ligase_Protein"/>
</dbReference>
<dbReference type="GO" id="GO:0016020">
    <property type="term" value="C:membrane"/>
    <property type="evidence" value="ECO:0007669"/>
    <property type="project" value="UniProtKB-SubCell"/>
</dbReference>
<keyword evidence="2 5" id="KW-0812">Transmembrane</keyword>
<sequence length="133" mass="15495">MSPLTPLVSAVMKLLDRVRREFEFNMTATHYFSVDLNASRSLSQVALDLHEAVSMKLYTAREVLSMMGYTMPLLFGLLYIQALYYRYGYLNWDNFDNVYITRRFLDMEAVRSLAGLRTVLPLSSHEARHYVQP</sequence>
<comment type="subcellular location">
    <subcellularLocation>
        <location evidence="1">Membrane</location>
        <topology evidence="1">Multi-pass membrane protein</topology>
    </subcellularLocation>
</comment>
<gene>
    <name evidence="7" type="ORF">rCG_62593</name>
</gene>
<evidence type="ECO:0000259" key="6">
    <source>
        <dbReference type="Pfam" id="PF07782"/>
    </source>
</evidence>
<evidence type="ECO:0000256" key="1">
    <source>
        <dbReference type="ARBA" id="ARBA00004141"/>
    </source>
</evidence>